<organism evidence="1 2">
    <name type="scientific">Purpureocillium lilacinum</name>
    <name type="common">Paecilomyces lilacinus</name>
    <dbReference type="NCBI Taxonomy" id="33203"/>
    <lineage>
        <taxon>Eukaryota</taxon>
        <taxon>Fungi</taxon>
        <taxon>Dikarya</taxon>
        <taxon>Ascomycota</taxon>
        <taxon>Pezizomycotina</taxon>
        <taxon>Sordariomycetes</taxon>
        <taxon>Hypocreomycetidae</taxon>
        <taxon>Hypocreales</taxon>
        <taxon>Ophiocordycipitaceae</taxon>
        <taxon>Purpureocillium</taxon>
    </lineage>
</organism>
<accession>A0ACC4DZU4</accession>
<reference evidence="1" key="1">
    <citation type="submission" date="2024-12" db="EMBL/GenBank/DDBJ databases">
        <title>Comparative genomics and development of molecular markers within Purpureocillium lilacinum and among Purpureocillium species.</title>
        <authorList>
            <person name="Yeh Z.-Y."/>
            <person name="Ni N.-T."/>
            <person name="Lo P.-H."/>
            <person name="Mushyakhwo K."/>
            <person name="Lin C.-F."/>
            <person name="Nai Y.-S."/>
        </authorList>
    </citation>
    <scope>NUCLEOTIDE SEQUENCE</scope>
    <source>
        <strain evidence="1">NCHU-NPUST-175</strain>
    </source>
</reference>
<comment type="caution">
    <text evidence="1">The sequence shown here is derived from an EMBL/GenBank/DDBJ whole genome shotgun (WGS) entry which is preliminary data.</text>
</comment>
<dbReference type="EMBL" id="JBGNUJ010000004">
    <property type="protein sequence ID" value="KAL3960890.1"/>
    <property type="molecule type" value="Genomic_DNA"/>
</dbReference>
<dbReference type="Proteomes" id="UP001638806">
    <property type="component" value="Unassembled WGS sequence"/>
</dbReference>
<name>A0ACC4DZU4_PURLI</name>
<evidence type="ECO:0000313" key="2">
    <source>
        <dbReference type="Proteomes" id="UP001638806"/>
    </source>
</evidence>
<keyword evidence="2" id="KW-1185">Reference proteome</keyword>
<gene>
    <name evidence="1" type="ORF">ACCO45_006007</name>
</gene>
<proteinExistence type="predicted"/>
<evidence type="ECO:0000313" key="1">
    <source>
        <dbReference type="EMBL" id="KAL3960890.1"/>
    </source>
</evidence>
<protein>
    <submittedName>
        <fullName evidence="1">Uncharacterized protein</fullName>
    </submittedName>
</protein>
<sequence length="201" mass="22145">MPSHDSDVLIASVLILIPYPRRSLTRNHGLHLVRRHHRDGQGRPDDSVPHHRRSAEAAKLGDLPQARLCEDMKPLVFQVHTATNLAAKMVARLSGQEPQDLNDNLVSYDDMRVRITEVLNALASADKDLVNKLGEESAPTVMGPGRTLDIPGKAFAMGAAMPNIFFHVSMAYAILRKEGVPLGKKDFIMSFVGEHVMKAAQ</sequence>